<dbReference type="AlphaFoldDB" id="A0A4V1EGA6"/>
<organism evidence="3 4">
    <name type="scientific">Anaerostipes rhamnosivorans</name>
    <dbReference type="NCBI Taxonomy" id="1229621"/>
    <lineage>
        <taxon>Bacteria</taxon>
        <taxon>Bacillati</taxon>
        <taxon>Bacillota</taxon>
        <taxon>Clostridia</taxon>
        <taxon>Lachnospirales</taxon>
        <taxon>Lachnospiraceae</taxon>
        <taxon>Anaerostipes</taxon>
    </lineage>
</organism>
<evidence type="ECO:0008006" key="5">
    <source>
        <dbReference type="Google" id="ProtNLM"/>
    </source>
</evidence>
<dbReference type="Proteomes" id="UP000298653">
    <property type="component" value="Chromosome"/>
</dbReference>
<accession>A0A4V1EGA6</accession>
<dbReference type="RefSeq" id="WP_137328795.1">
    <property type="nucleotide sequence ID" value="NZ_CP040058.1"/>
</dbReference>
<dbReference type="KEGG" id="arf:AR1Y2_1956"/>
<evidence type="ECO:0000256" key="1">
    <source>
        <dbReference type="SAM" id="Coils"/>
    </source>
</evidence>
<dbReference type="OrthoDB" id="2042151at2"/>
<gene>
    <name evidence="3" type="ORF">AR1Y2_1956</name>
</gene>
<evidence type="ECO:0000313" key="4">
    <source>
        <dbReference type="Proteomes" id="UP000298653"/>
    </source>
</evidence>
<keyword evidence="4" id="KW-1185">Reference proteome</keyword>
<keyword evidence="1" id="KW-0175">Coiled coil</keyword>
<dbReference type="EMBL" id="CP040058">
    <property type="protein sequence ID" value="QCP35410.1"/>
    <property type="molecule type" value="Genomic_DNA"/>
</dbReference>
<evidence type="ECO:0000313" key="3">
    <source>
        <dbReference type="EMBL" id="QCP35410.1"/>
    </source>
</evidence>
<proteinExistence type="predicted"/>
<reference evidence="3 4" key="1">
    <citation type="submission" date="2019-05" db="EMBL/GenBank/DDBJ databases">
        <title>Complete genome sequencing of Anaerostipes rhamnosivorans.</title>
        <authorList>
            <person name="Bui T.P.N."/>
            <person name="de Vos W.M."/>
        </authorList>
    </citation>
    <scope>NUCLEOTIDE SEQUENCE [LARGE SCALE GENOMIC DNA]</scope>
    <source>
        <strain evidence="3 4">1y2</strain>
    </source>
</reference>
<protein>
    <recommendedName>
        <fullName evidence="5">Lipoprotein</fullName>
    </recommendedName>
</protein>
<feature type="coiled-coil region" evidence="1">
    <location>
        <begin position="35"/>
        <end position="62"/>
    </location>
</feature>
<name>A0A4V1EGA6_9FIRM</name>
<dbReference type="PROSITE" id="PS51257">
    <property type="entry name" value="PROKAR_LIPOPROTEIN"/>
    <property type="match status" value="1"/>
</dbReference>
<evidence type="ECO:0000256" key="2">
    <source>
        <dbReference type="SAM" id="SignalP"/>
    </source>
</evidence>
<sequence length="291" mass="33155">MRKRMMTLSLLICVSFALSACGKASKQEIIESEYYQKLQDQNEKLTQDLKKSRAREDSLDKKIKEIHEYTGDQKLASYKKEVEGSTISKTDFVRIQKGKQFKSFAVTNEPVCSYVKNIVKNAYRIIGLTVTDLRENYSGSIYSYALIDEDNTTYEFKVYGNSYIVFDSIPENVYCFDNASVIGDGLIDAENEKRYASSIDRMKDAALIVTDKDLKFNDTAIKTANLLEKADKAKGKHDASKWTEYRFYTQGTVTTLSLSDSKELCITDKSGSQDFYTVSDKTFSKIKKLLK</sequence>
<feature type="chain" id="PRO_5039202545" description="Lipoprotein" evidence="2">
    <location>
        <begin position="21"/>
        <end position="291"/>
    </location>
</feature>
<keyword evidence="2" id="KW-0732">Signal</keyword>
<feature type="signal peptide" evidence="2">
    <location>
        <begin position="1"/>
        <end position="20"/>
    </location>
</feature>